<name>A0A448UZW0_9FIRM</name>
<reference evidence="3 4" key="1">
    <citation type="submission" date="2018-12" db="EMBL/GenBank/DDBJ databases">
        <authorList>
            <consortium name="Pathogen Informatics"/>
        </authorList>
    </citation>
    <scope>NUCLEOTIDE SEQUENCE [LARGE SCALE GENOMIC DNA]</scope>
    <source>
        <strain evidence="3 4">NCTC13079</strain>
    </source>
</reference>
<dbReference type="PANTHER" id="PTHR45947">
    <property type="entry name" value="SULFOQUINOVOSYL TRANSFERASE SQD2"/>
    <property type="match status" value="1"/>
</dbReference>
<evidence type="ECO:0000259" key="2">
    <source>
        <dbReference type="Pfam" id="PF13439"/>
    </source>
</evidence>
<keyword evidence="3" id="KW-0808">Transferase</keyword>
<dbReference type="EMBL" id="LR134523">
    <property type="protein sequence ID" value="VEJ34400.1"/>
    <property type="molecule type" value="Genomic_DNA"/>
</dbReference>
<dbReference type="Proteomes" id="UP000269544">
    <property type="component" value="Chromosome"/>
</dbReference>
<accession>A0A448UZW0</accession>
<keyword evidence="4" id="KW-1185">Reference proteome</keyword>
<feature type="domain" description="Glycosyl transferase family 1" evidence="1">
    <location>
        <begin position="196"/>
        <end position="327"/>
    </location>
</feature>
<dbReference type="RefSeq" id="WP_126464615.1">
    <property type="nucleotide sequence ID" value="NZ_LR134523.1"/>
</dbReference>
<evidence type="ECO:0000313" key="3">
    <source>
        <dbReference type="EMBL" id="VEJ34400.1"/>
    </source>
</evidence>
<evidence type="ECO:0000313" key="4">
    <source>
        <dbReference type="Proteomes" id="UP000269544"/>
    </source>
</evidence>
<dbReference type="CDD" id="cd03817">
    <property type="entry name" value="GT4_UGDG-like"/>
    <property type="match status" value="1"/>
</dbReference>
<dbReference type="Pfam" id="PF13439">
    <property type="entry name" value="Glyco_transf_4"/>
    <property type="match status" value="1"/>
</dbReference>
<protein>
    <submittedName>
        <fullName evidence="3">GDP-mannose-dependent alpha-mannosyltransferase</fullName>
        <ecNumber evidence="3">2.4.1.-</ecNumber>
    </submittedName>
</protein>
<gene>
    <name evidence="3" type="primary">mgtA</name>
    <name evidence="3" type="ORF">NCTC13079_00132</name>
</gene>
<organism evidence="3 4">
    <name type="scientific">Aedoeadaptatus ivorii</name>
    <dbReference type="NCBI Taxonomy" id="54006"/>
    <lineage>
        <taxon>Bacteria</taxon>
        <taxon>Bacillati</taxon>
        <taxon>Bacillota</taxon>
        <taxon>Tissierellia</taxon>
        <taxon>Tissierellales</taxon>
        <taxon>Peptoniphilaceae</taxon>
        <taxon>Aedoeadaptatus</taxon>
    </lineage>
</organism>
<dbReference type="InterPro" id="IPR028098">
    <property type="entry name" value="Glyco_trans_4-like_N"/>
</dbReference>
<keyword evidence="3" id="KW-0328">Glycosyltransferase</keyword>
<dbReference type="OrthoDB" id="9802525at2"/>
<dbReference type="InterPro" id="IPR001296">
    <property type="entry name" value="Glyco_trans_1"/>
</dbReference>
<feature type="domain" description="Glycosyltransferase subfamily 4-like N-terminal" evidence="2">
    <location>
        <begin position="14"/>
        <end position="183"/>
    </location>
</feature>
<dbReference type="Gene3D" id="3.40.50.2000">
    <property type="entry name" value="Glycogen Phosphorylase B"/>
    <property type="match status" value="2"/>
</dbReference>
<dbReference type="Pfam" id="PF00534">
    <property type="entry name" value="Glycos_transf_1"/>
    <property type="match status" value="1"/>
</dbReference>
<dbReference type="GO" id="GO:0016758">
    <property type="term" value="F:hexosyltransferase activity"/>
    <property type="evidence" value="ECO:0007669"/>
    <property type="project" value="TreeGrafter"/>
</dbReference>
<evidence type="ECO:0000259" key="1">
    <source>
        <dbReference type="Pfam" id="PF00534"/>
    </source>
</evidence>
<dbReference type="AlphaFoldDB" id="A0A448UZW0"/>
<dbReference type="PANTHER" id="PTHR45947:SF3">
    <property type="entry name" value="SULFOQUINOVOSYL TRANSFERASE SQD2"/>
    <property type="match status" value="1"/>
</dbReference>
<dbReference type="SUPFAM" id="SSF53756">
    <property type="entry name" value="UDP-Glycosyltransferase/glycogen phosphorylase"/>
    <property type="match status" value="1"/>
</dbReference>
<dbReference type="EC" id="2.4.1.-" evidence="3"/>
<proteinExistence type="predicted"/>
<sequence length="378" mass="43031">MRIGLFTDTYYPEINGVANSTYMLRNALEAMGHTVYVITSRVSGTESSPEEHIYRIPSIKPYLVKDRHLALVVEPYWKHKGKQMELDVIHTQTEFTVGMLGMRIAQKFGIPLVHSYHTMYEDYTHYFHVPKSEKLKPVVRMLSAKFCNYADGVIVPTDKVRKKLHSYKVYRDVYVVPTGLDPAKYGNCDANEVERLRARYGLESGYTLLYIGRLAEEKNIDQVIDHYKKLEDAGEDVNLLIVGDGPVRGKLEKQARDLRIRNIAFTGAVPWEEIQNYYALGDLFVSASTSETQGLTYNEALASGLPILVRRDPCLEQVLREGENGMGFVGEEEFLKGYRAIRALPEGLAPEAYTDRDFAQEVLAVYKEISSEAMRHRA</sequence>
<dbReference type="InterPro" id="IPR050194">
    <property type="entry name" value="Glycosyltransferase_grp1"/>
</dbReference>
<dbReference type="KEGG" id="piv:NCTC13079_00132"/>